<dbReference type="Proteomes" id="UP000543005">
    <property type="component" value="Unassembled WGS sequence"/>
</dbReference>
<dbReference type="EMBL" id="JAARZT010000020">
    <property type="protein sequence ID" value="MBC2293777.1"/>
    <property type="molecule type" value="Genomic_DNA"/>
</dbReference>
<protein>
    <submittedName>
        <fullName evidence="1">Uncharacterized protein</fullName>
    </submittedName>
</protein>
<name>A0A842GBU2_9LIST</name>
<comment type="caution">
    <text evidence="1">The sequence shown here is derived from an EMBL/GenBank/DDBJ whole genome shotgun (WGS) entry which is preliminary data.</text>
</comment>
<accession>A0A842GBU2</accession>
<dbReference type="RefSeq" id="WP_185629542.1">
    <property type="nucleotide sequence ID" value="NZ_JAARZT010000020.1"/>
</dbReference>
<evidence type="ECO:0000313" key="1">
    <source>
        <dbReference type="EMBL" id="MBC2293777.1"/>
    </source>
</evidence>
<sequence>MQKLVFNNDKFLEKNVVAVVKQIAKDNGIHLKSKYSKDCELSVEVLSPFANIEDCEVELEISRVDGKAVNNHSFHVSLQYDDSDNEYVVLDARFFGSMQKNEIVNLLPVEHSNYAGLITSSEKTQVPEIVALKNKQADEARQKAWEKDQQLRDSYRSFESHFSDEFIADFEDKYDLPFDRDNYELMQSK</sequence>
<dbReference type="AlphaFoldDB" id="A0A842GBU2"/>
<organism evidence="1 2">
    <name type="scientific">Listeria booriae</name>
    <dbReference type="NCBI Taxonomy" id="1552123"/>
    <lineage>
        <taxon>Bacteria</taxon>
        <taxon>Bacillati</taxon>
        <taxon>Bacillota</taxon>
        <taxon>Bacilli</taxon>
        <taxon>Bacillales</taxon>
        <taxon>Listeriaceae</taxon>
        <taxon>Listeria</taxon>
    </lineage>
</organism>
<gene>
    <name evidence="1" type="ORF">HCC36_11105</name>
</gene>
<reference evidence="1 2" key="1">
    <citation type="submission" date="2020-03" db="EMBL/GenBank/DDBJ databases">
        <title>Soil Listeria distribution.</title>
        <authorList>
            <person name="Liao J."/>
            <person name="Wiedmann M."/>
        </authorList>
    </citation>
    <scope>NUCLEOTIDE SEQUENCE [LARGE SCALE GENOMIC DNA]</scope>
    <source>
        <strain evidence="1 2">FSL L7-0051</strain>
    </source>
</reference>
<proteinExistence type="predicted"/>
<evidence type="ECO:0000313" key="2">
    <source>
        <dbReference type="Proteomes" id="UP000543005"/>
    </source>
</evidence>